<accession>A0A8K0G313</accession>
<dbReference type="PANTHER" id="PTHR46601:SF1">
    <property type="entry name" value="ADF-H DOMAIN-CONTAINING PROTEIN"/>
    <property type="match status" value="1"/>
</dbReference>
<dbReference type="OrthoDB" id="6762836at2759"/>
<evidence type="ECO:0000256" key="1">
    <source>
        <dbReference type="SAM" id="MobiDB-lite"/>
    </source>
</evidence>
<comment type="caution">
    <text evidence="2">The sequence shown here is derived from an EMBL/GenBank/DDBJ whole genome shotgun (WGS) entry which is preliminary data.</text>
</comment>
<organism evidence="2 3">
    <name type="scientific">Ignelater luminosus</name>
    <name type="common">Cucubano</name>
    <name type="synonym">Pyrophorus luminosus</name>
    <dbReference type="NCBI Taxonomy" id="2038154"/>
    <lineage>
        <taxon>Eukaryota</taxon>
        <taxon>Metazoa</taxon>
        <taxon>Ecdysozoa</taxon>
        <taxon>Arthropoda</taxon>
        <taxon>Hexapoda</taxon>
        <taxon>Insecta</taxon>
        <taxon>Pterygota</taxon>
        <taxon>Neoptera</taxon>
        <taxon>Endopterygota</taxon>
        <taxon>Coleoptera</taxon>
        <taxon>Polyphaga</taxon>
        <taxon>Elateriformia</taxon>
        <taxon>Elateroidea</taxon>
        <taxon>Elateridae</taxon>
        <taxon>Agrypninae</taxon>
        <taxon>Pyrophorini</taxon>
        <taxon>Ignelater</taxon>
    </lineage>
</organism>
<evidence type="ECO:0000313" key="2">
    <source>
        <dbReference type="EMBL" id="KAF2886542.1"/>
    </source>
</evidence>
<dbReference type="AlphaFoldDB" id="A0A8K0G313"/>
<dbReference type="Proteomes" id="UP000801492">
    <property type="component" value="Unassembled WGS sequence"/>
</dbReference>
<dbReference type="EMBL" id="VTPC01087339">
    <property type="protein sequence ID" value="KAF2886542.1"/>
    <property type="molecule type" value="Genomic_DNA"/>
</dbReference>
<evidence type="ECO:0000313" key="3">
    <source>
        <dbReference type="Proteomes" id="UP000801492"/>
    </source>
</evidence>
<sequence>MAKTKENSLDKRRKQKRECEQRKRGRIRLDPQLYEEVKRKERERYHRRKTAGKIKTIDDLNEREKRLKRKHWRQTSLQYRRKKKNHEKLNNFLEEITPPSTPASLNDLYYNQHPANIPDLSRRSSAGRKRILRKRSETKAARYKTKYYRLKRQTNKTNKNSPRTKVAELTEGLNITRQVKRQLLFGEVLKTQLQHNFKALGYSAKKKKQFIKYTSGNLFKRYRLINETKNFLESHNMQKNAFTKTPSKVKTVRSELTKAVQDFYERDDNSRMCPGKKTQLQRINHSVSLDRFGLSYQQLLKEKLCRVYENMLLLVTEMKLLQIINESSPDDVCKTVCCDLQEKCLERTCKTCTDRQISPRIIHVNAHFGGSEPQVSMHTVVWYRKVDEGIKPESFCSFSESLRHDPAAIIAHLVPLVKTIKEKIPLLNRVNFCSAGPSTQYKNKIMFQLIGTKLAEILEVNKISWNYFESGHGKGSVDGIECVSEDQINNYDKVIPRNLKSFKGTMQVHQLCWNTNKKNCVALRRLSC</sequence>
<gene>
    <name evidence="2" type="ORF">ILUMI_19631</name>
</gene>
<proteinExistence type="predicted"/>
<reference evidence="2" key="1">
    <citation type="submission" date="2019-08" db="EMBL/GenBank/DDBJ databases">
        <title>The genome of the North American firefly Photinus pyralis.</title>
        <authorList>
            <consortium name="Photinus pyralis genome working group"/>
            <person name="Fallon T.R."/>
            <person name="Sander Lower S.E."/>
            <person name="Weng J.-K."/>
        </authorList>
    </citation>
    <scope>NUCLEOTIDE SEQUENCE</scope>
    <source>
        <strain evidence="2">TRF0915ILg1</strain>
        <tissue evidence="2">Whole body</tissue>
    </source>
</reference>
<dbReference type="PANTHER" id="PTHR46601">
    <property type="entry name" value="ULP_PROTEASE DOMAIN-CONTAINING PROTEIN"/>
    <property type="match status" value="1"/>
</dbReference>
<feature type="compositionally biased region" description="Basic and acidic residues" evidence="1">
    <location>
        <begin position="1"/>
        <end position="10"/>
    </location>
</feature>
<keyword evidence="3" id="KW-1185">Reference proteome</keyword>
<feature type="region of interest" description="Disordered" evidence="1">
    <location>
        <begin position="1"/>
        <end position="28"/>
    </location>
</feature>
<protein>
    <submittedName>
        <fullName evidence="2">Uncharacterized protein</fullName>
    </submittedName>
</protein>
<name>A0A8K0G313_IGNLU</name>